<sequence>MDASDPRTEPAEPTELTGLTAARRIAIAMGTATDPGSAPTPTDGDEEVPPRTPG</sequence>
<proteinExistence type="predicted"/>
<evidence type="ECO:0000256" key="1">
    <source>
        <dbReference type="SAM" id="MobiDB-lite"/>
    </source>
</evidence>
<evidence type="ECO:0000313" key="3">
    <source>
        <dbReference type="Proteomes" id="UP001500449"/>
    </source>
</evidence>
<dbReference type="RefSeq" id="WP_344418608.1">
    <property type="nucleotide sequence ID" value="NZ_BAAAQK010000012.1"/>
</dbReference>
<protein>
    <submittedName>
        <fullName evidence="2">Uncharacterized protein</fullName>
    </submittedName>
</protein>
<name>A0ABN2NAI0_9PSEU</name>
<comment type="caution">
    <text evidence="2">The sequence shown here is derived from an EMBL/GenBank/DDBJ whole genome shotgun (WGS) entry which is preliminary data.</text>
</comment>
<dbReference type="EMBL" id="BAAAQK010000012">
    <property type="protein sequence ID" value="GAA1854689.1"/>
    <property type="molecule type" value="Genomic_DNA"/>
</dbReference>
<evidence type="ECO:0000313" key="2">
    <source>
        <dbReference type="EMBL" id="GAA1854689.1"/>
    </source>
</evidence>
<feature type="region of interest" description="Disordered" evidence="1">
    <location>
        <begin position="1"/>
        <end position="54"/>
    </location>
</feature>
<gene>
    <name evidence="2" type="ORF">GCM10009836_38450</name>
</gene>
<organism evidence="2 3">
    <name type="scientific">Pseudonocardia ailaonensis</name>
    <dbReference type="NCBI Taxonomy" id="367279"/>
    <lineage>
        <taxon>Bacteria</taxon>
        <taxon>Bacillati</taxon>
        <taxon>Actinomycetota</taxon>
        <taxon>Actinomycetes</taxon>
        <taxon>Pseudonocardiales</taxon>
        <taxon>Pseudonocardiaceae</taxon>
        <taxon>Pseudonocardia</taxon>
    </lineage>
</organism>
<keyword evidence="3" id="KW-1185">Reference proteome</keyword>
<feature type="compositionally biased region" description="Basic and acidic residues" evidence="1">
    <location>
        <begin position="1"/>
        <end position="10"/>
    </location>
</feature>
<dbReference type="Proteomes" id="UP001500449">
    <property type="component" value="Unassembled WGS sequence"/>
</dbReference>
<reference evidence="2 3" key="1">
    <citation type="journal article" date="2019" name="Int. J. Syst. Evol. Microbiol.">
        <title>The Global Catalogue of Microorganisms (GCM) 10K type strain sequencing project: providing services to taxonomists for standard genome sequencing and annotation.</title>
        <authorList>
            <consortium name="The Broad Institute Genomics Platform"/>
            <consortium name="The Broad Institute Genome Sequencing Center for Infectious Disease"/>
            <person name="Wu L."/>
            <person name="Ma J."/>
        </authorList>
    </citation>
    <scope>NUCLEOTIDE SEQUENCE [LARGE SCALE GENOMIC DNA]</scope>
    <source>
        <strain evidence="2 3">JCM 16009</strain>
    </source>
</reference>
<accession>A0ABN2NAI0</accession>